<evidence type="ECO:0000313" key="4">
    <source>
        <dbReference type="Proteomes" id="UP001595891"/>
    </source>
</evidence>
<dbReference type="PANTHER" id="PTHR35176:SF6">
    <property type="entry name" value="HEME OXYGENASE HI_0854-RELATED"/>
    <property type="match status" value="1"/>
</dbReference>
<proteinExistence type="predicted"/>
<sequence length="130" mass="14560">MELPEELLKLLRQASTCYLATTMADGSPQVTQTWADTDGEHVLVNSVLTHVKTRNIERDPRVAVAISHPDDPSSYFQVRGRVREVVTDGAADHIEMLAQRYLGTPYPWWGGRDQVRVIFVIEPEKISGTG</sequence>
<dbReference type="Proteomes" id="UP001595891">
    <property type="component" value="Unassembled WGS sequence"/>
</dbReference>
<name>A0ABV9ERZ1_9ACTN</name>
<feature type="domain" description="Pyridoxamine 5'-phosphate oxidase N-terminal" evidence="2">
    <location>
        <begin position="3"/>
        <end position="127"/>
    </location>
</feature>
<dbReference type="EMBL" id="JBHSFN010000032">
    <property type="protein sequence ID" value="MFC4591382.1"/>
    <property type="molecule type" value="Genomic_DNA"/>
</dbReference>
<dbReference type="NCBIfam" id="TIGR03618">
    <property type="entry name" value="Rv1155_F420"/>
    <property type="match status" value="1"/>
</dbReference>
<dbReference type="RefSeq" id="WP_262844829.1">
    <property type="nucleotide sequence ID" value="NZ_JANZYP010000033.1"/>
</dbReference>
<evidence type="ECO:0000259" key="2">
    <source>
        <dbReference type="Pfam" id="PF01243"/>
    </source>
</evidence>
<reference evidence="4" key="1">
    <citation type="journal article" date="2019" name="Int. J. Syst. Evol. Microbiol.">
        <title>The Global Catalogue of Microorganisms (GCM) 10K type strain sequencing project: providing services to taxonomists for standard genome sequencing and annotation.</title>
        <authorList>
            <consortium name="The Broad Institute Genomics Platform"/>
            <consortium name="The Broad Institute Genome Sequencing Center for Infectious Disease"/>
            <person name="Wu L."/>
            <person name="Ma J."/>
        </authorList>
    </citation>
    <scope>NUCLEOTIDE SEQUENCE [LARGE SCALE GENOMIC DNA]</scope>
    <source>
        <strain evidence="4">CCUG 49560</strain>
    </source>
</reference>
<accession>A0ABV9ERZ1</accession>
<comment type="caution">
    <text evidence="3">The sequence shown here is derived from an EMBL/GenBank/DDBJ whole genome shotgun (WGS) entry which is preliminary data.</text>
</comment>
<evidence type="ECO:0000313" key="3">
    <source>
        <dbReference type="EMBL" id="MFC4591382.1"/>
    </source>
</evidence>
<gene>
    <name evidence="3" type="ORF">ACFO8L_35180</name>
</gene>
<dbReference type="Gene3D" id="2.30.110.10">
    <property type="entry name" value="Electron Transport, Fmn-binding Protein, Chain A"/>
    <property type="match status" value="1"/>
</dbReference>
<dbReference type="SUPFAM" id="SSF50475">
    <property type="entry name" value="FMN-binding split barrel"/>
    <property type="match status" value="1"/>
</dbReference>
<dbReference type="InterPro" id="IPR019920">
    <property type="entry name" value="F420-binding_dom_put"/>
</dbReference>
<dbReference type="InterPro" id="IPR011576">
    <property type="entry name" value="Pyridox_Oxase_N"/>
</dbReference>
<dbReference type="PANTHER" id="PTHR35176">
    <property type="entry name" value="HEME OXYGENASE HI_0854-RELATED"/>
    <property type="match status" value="1"/>
</dbReference>
<protein>
    <submittedName>
        <fullName evidence="3">TIGR03618 family F420-dependent PPOX class oxidoreductase</fullName>
    </submittedName>
</protein>
<dbReference type="InterPro" id="IPR012349">
    <property type="entry name" value="Split_barrel_FMN-bd"/>
</dbReference>
<dbReference type="Pfam" id="PF01243">
    <property type="entry name" value="PNPOx_N"/>
    <property type="match status" value="1"/>
</dbReference>
<keyword evidence="4" id="KW-1185">Reference proteome</keyword>
<evidence type="ECO:0000256" key="1">
    <source>
        <dbReference type="ARBA" id="ARBA00023002"/>
    </source>
</evidence>
<dbReference type="InterPro" id="IPR052019">
    <property type="entry name" value="F420H2_bilvrd_red/Heme_oxyg"/>
</dbReference>
<keyword evidence="1" id="KW-0560">Oxidoreductase</keyword>
<organism evidence="3 4">
    <name type="scientific">Sphaerisporangium corydalis</name>
    <dbReference type="NCBI Taxonomy" id="1441875"/>
    <lineage>
        <taxon>Bacteria</taxon>
        <taxon>Bacillati</taxon>
        <taxon>Actinomycetota</taxon>
        <taxon>Actinomycetes</taxon>
        <taxon>Streptosporangiales</taxon>
        <taxon>Streptosporangiaceae</taxon>
        <taxon>Sphaerisporangium</taxon>
    </lineage>
</organism>